<evidence type="ECO:0000313" key="8">
    <source>
        <dbReference type="EMBL" id="EFO80940.1"/>
    </source>
</evidence>
<dbReference type="PANTHER" id="PTHR42727">
    <property type="entry name" value="PHOSPHATE TRANSPORT SYSTEM PERMEASE PROTEIN"/>
    <property type="match status" value="1"/>
</dbReference>
<dbReference type="Pfam" id="PF00528">
    <property type="entry name" value="BPD_transp_1"/>
    <property type="match status" value="1"/>
</dbReference>
<proteinExistence type="inferred from homology"/>
<dbReference type="STRING" id="765420.OSCT_1171"/>
<evidence type="ECO:0000256" key="5">
    <source>
        <dbReference type="RuleBase" id="RU363032"/>
    </source>
</evidence>
<keyword evidence="3 5" id="KW-1133">Transmembrane helix</keyword>
<keyword evidence="9" id="KW-1185">Reference proteome</keyword>
<dbReference type="AlphaFoldDB" id="E1ICX0"/>
<evidence type="ECO:0000256" key="4">
    <source>
        <dbReference type="ARBA" id="ARBA00023136"/>
    </source>
</evidence>
<dbReference type="HOGENOM" id="CLU_033621_1_0_0"/>
<dbReference type="NCBIfam" id="TIGR02138">
    <property type="entry name" value="phosphate_pstC"/>
    <property type="match status" value="1"/>
</dbReference>
<protein>
    <recommendedName>
        <fullName evidence="6">Phosphate transport system permease protein</fullName>
    </recommendedName>
</protein>
<dbReference type="GO" id="GO:0006817">
    <property type="term" value="P:phosphate ion transport"/>
    <property type="evidence" value="ECO:0007669"/>
    <property type="project" value="UniProtKB-KW"/>
</dbReference>
<keyword evidence="4 5" id="KW-0472">Membrane</keyword>
<dbReference type="Proteomes" id="UP000054010">
    <property type="component" value="Unassembled WGS sequence"/>
</dbReference>
<sequence length="300" mass="32222">MIDLRKRPRIGESLIQIILFICGFISIFTTLGIVFVLGRESLLFFAHPEVSLVEFVTKTVWQPAIDEFGILPLVNATLMTSLIAMLVAVPLGLGAAIYLSEYASERARSILKPLLEILAGVPTVVYGYFALTFVTPLLRNAFGKDVVQIYNVASAGIVVGILIMPLIATLSEDALSSVPSALRQAAFGLGATKFETAVQVVVPAALSGVIAACIVAMSRAIGETMVVALAAGASPNFTFNPFLPAETMTGHIARISGGDLSYGSIDYDSIFAIGLVLFFITLILNILSRWIVNRFREVYD</sequence>
<dbReference type="SUPFAM" id="SSF161098">
    <property type="entry name" value="MetI-like"/>
    <property type="match status" value="1"/>
</dbReference>
<keyword evidence="2 5" id="KW-0812">Transmembrane</keyword>
<dbReference type="GO" id="GO:0005886">
    <property type="term" value="C:plasma membrane"/>
    <property type="evidence" value="ECO:0007669"/>
    <property type="project" value="UniProtKB-SubCell"/>
</dbReference>
<keyword evidence="6" id="KW-0592">Phosphate transport</keyword>
<dbReference type="InterPro" id="IPR011864">
    <property type="entry name" value="Phosphate_PstC"/>
</dbReference>
<comment type="caution">
    <text evidence="8">The sequence shown here is derived from an EMBL/GenBank/DDBJ whole genome shotgun (WGS) entry which is preliminary data.</text>
</comment>
<comment type="similarity">
    <text evidence="6">Belongs to the binding-protein-dependent transport system permease family. CysTW subfamily.</text>
</comment>
<dbReference type="CDD" id="cd06261">
    <property type="entry name" value="TM_PBP2"/>
    <property type="match status" value="1"/>
</dbReference>
<feature type="transmembrane region" description="Helical" evidence="5">
    <location>
        <begin position="149"/>
        <end position="170"/>
    </location>
</feature>
<comment type="subcellular location">
    <subcellularLocation>
        <location evidence="5">Cell membrane</location>
        <topology evidence="5">Multi-pass membrane protein</topology>
    </subcellularLocation>
    <subcellularLocation>
        <location evidence="1">Membrane</location>
        <topology evidence="1">Multi-pass membrane protein</topology>
    </subcellularLocation>
</comment>
<evidence type="ECO:0000259" key="7">
    <source>
        <dbReference type="PROSITE" id="PS50928"/>
    </source>
</evidence>
<dbReference type="InterPro" id="IPR035906">
    <property type="entry name" value="MetI-like_sf"/>
</dbReference>
<reference evidence="8 9" key="1">
    <citation type="journal article" date="2011" name="J. Bacteriol.">
        <title>Draft genome sequence of the anoxygenic filamentous phototrophic bacterium Oscillochloris trichoides subsp. DG-6.</title>
        <authorList>
            <person name="Kuznetsov B.B."/>
            <person name="Ivanovsky R.N."/>
            <person name="Keppen O.I."/>
            <person name="Sukhacheva M.V."/>
            <person name="Bumazhkin B.K."/>
            <person name="Patutina E.O."/>
            <person name="Beletsky A.V."/>
            <person name="Mardanov A.V."/>
            <person name="Baslerov R.V."/>
            <person name="Panteleeva A.N."/>
            <person name="Kolganova T.V."/>
            <person name="Ravin N.V."/>
            <person name="Skryabin K.G."/>
        </authorList>
    </citation>
    <scope>NUCLEOTIDE SEQUENCE [LARGE SCALE GENOMIC DNA]</scope>
    <source>
        <strain evidence="8 9">DG-6</strain>
    </source>
</reference>
<keyword evidence="6" id="KW-1003">Cell membrane</keyword>
<comment type="function">
    <text evidence="6">Part of the binding-protein-dependent transport system for phosphate; probably responsible for the translocation of the substrate across the membrane.</text>
</comment>
<keyword evidence="5" id="KW-0813">Transport</keyword>
<feature type="transmembrane region" description="Helical" evidence="5">
    <location>
        <begin position="270"/>
        <end position="292"/>
    </location>
</feature>
<feature type="transmembrane region" description="Helical" evidence="5">
    <location>
        <begin position="111"/>
        <end position="129"/>
    </location>
</feature>
<evidence type="ECO:0000313" key="9">
    <source>
        <dbReference type="Proteomes" id="UP000054010"/>
    </source>
</evidence>
<dbReference type="GO" id="GO:0005315">
    <property type="term" value="F:phosphate transmembrane transporter activity"/>
    <property type="evidence" value="ECO:0007669"/>
    <property type="project" value="InterPro"/>
</dbReference>
<dbReference type="EMBL" id="ADVR01000033">
    <property type="protein sequence ID" value="EFO80940.1"/>
    <property type="molecule type" value="Genomic_DNA"/>
</dbReference>
<dbReference type="InterPro" id="IPR000515">
    <property type="entry name" value="MetI-like"/>
</dbReference>
<feature type="transmembrane region" description="Helical" evidence="5">
    <location>
        <begin position="14"/>
        <end position="37"/>
    </location>
</feature>
<dbReference type="PROSITE" id="PS50928">
    <property type="entry name" value="ABC_TM1"/>
    <property type="match status" value="1"/>
</dbReference>
<feature type="domain" description="ABC transmembrane type-1" evidence="7">
    <location>
        <begin position="74"/>
        <end position="288"/>
    </location>
</feature>
<dbReference type="Gene3D" id="1.10.3720.10">
    <property type="entry name" value="MetI-like"/>
    <property type="match status" value="1"/>
</dbReference>
<organism evidence="8 9">
    <name type="scientific">Oscillochloris trichoides DG-6</name>
    <dbReference type="NCBI Taxonomy" id="765420"/>
    <lineage>
        <taxon>Bacteria</taxon>
        <taxon>Bacillati</taxon>
        <taxon>Chloroflexota</taxon>
        <taxon>Chloroflexia</taxon>
        <taxon>Chloroflexales</taxon>
        <taxon>Chloroflexineae</taxon>
        <taxon>Oscillochloridaceae</taxon>
        <taxon>Oscillochloris</taxon>
    </lineage>
</organism>
<evidence type="ECO:0000256" key="2">
    <source>
        <dbReference type="ARBA" id="ARBA00022692"/>
    </source>
</evidence>
<feature type="transmembrane region" description="Helical" evidence="5">
    <location>
        <begin position="200"/>
        <end position="221"/>
    </location>
</feature>
<name>E1ICX0_9CHLR</name>
<dbReference type="eggNOG" id="COG0573">
    <property type="taxonomic scope" value="Bacteria"/>
</dbReference>
<feature type="transmembrane region" description="Helical" evidence="5">
    <location>
        <begin position="78"/>
        <end position="99"/>
    </location>
</feature>
<accession>E1ICX0</accession>
<gene>
    <name evidence="8" type="ORF">OSCT_1171</name>
</gene>
<evidence type="ECO:0000256" key="1">
    <source>
        <dbReference type="ARBA" id="ARBA00004141"/>
    </source>
</evidence>
<evidence type="ECO:0000256" key="3">
    <source>
        <dbReference type="ARBA" id="ARBA00022989"/>
    </source>
</evidence>
<dbReference type="PANTHER" id="PTHR42727:SF1">
    <property type="entry name" value="PHOSPHATE TRANSPORT SYSTEM PERMEASE"/>
    <property type="match status" value="1"/>
</dbReference>
<evidence type="ECO:0000256" key="6">
    <source>
        <dbReference type="RuleBase" id="RU363054"/>
    </source>
</evidence>